<accession>A0A432WQ58</accession>
<keyword evidence="1" id="KW-0812">Transmembrane</keyword>
<gene>
    <name evidence="2" type="ORF">CWE13_10375</name>
</gene>
<organism evidence="2 3">
    <name type="scientific">Aliidiomarina shirensis</name>
    <dbReference type="NCBI Taxonomy" id="1048642"/>
    <lineage>
        <taxon>Bacteria</taxon>
        <taxon>Pseudomonadati</taxon>
        <taxon>Pseudomonadota</taxon>
        <taxon>Gammaproteobacteria</taxon>
        <taxon>Alteromonadales</taxon>
        <taxon>Idiomarinaceae</taxon>
        <taxon>Aliidiomarina</taxon>
    </lineage>
</organism>
<evidence type="ECO:0000256" key="1">
    <source>
        <dbReference type="SAM" id="Phobius"/>
    </source>
</evidence>
<sequence length="228" mass="26896">MKLLNKGLLVLSFLCLFLVLKSSEERLLFESAGLFFQQFKLGNEIVFNLSCGMLISIWFYFLVVWIPEKKNKKRIKSHFISQYTEFKRNLIMHIVGACREPYETDLLSNLMEPQAFKDYFKEKVTADQERWHVFLNNLDKDLLADILNEFEAFKEATSYLLGNVQVDDDEVFSFLHRINTISITLKGVSVEDDSMKQLSQLLWEILAGFSWVDGYRDYDYFDSMFHKI</sequence>
<evidence type="ECO:0000313" key="2">
    <source>
        <dbReference type="EMBL" id="RUO35946.1"/>
    </source>
</evidence>
<evidence type="ECO:0000313" key="3">
    <source>
        <dbReference type="Proteomes" id="UP000286934"/>
    </source>
</evidence>
<dbReference type="EMBL" id="PIPP01000005">
    <property type="protein sequence ID" value="RUO35946.1"/>
    <property type="molecule type" value="Genomic_DNA"/>
</dbReference>
<keyword evidence="3" id="KW-1185">Reference proteome</keyword>
<reference evidence="3" key="1">
    <citation type="journal article" date="2018" name="Front. Microbiol.">
        <title>Genome-Based Analysis Reveals the Taxonomy and Diversity of the Family Idiomarinaceae.</title>
        <authorList>
            <person name="Liu Y."/>
            <person name="Lai Q."/>
            <person name="Shao Z."/>
        </authorList>
    </citation>
    <scope>NUCLEOTIDE SEQUENCE [LARGE SCALE GENOMIC DNA]</scope>
    <source>
        <strain evidence="3">AIS</strain>
    </source>
</reference>
<keyword evidence="1" id="KW-0472">Membrane</keyword>
<name>A0A432WQ58_9GAMM</name>
<keyword evidence="1" id="KW-1133">Transmembrane helix</keyword>
<feature type="transmembrane region" description="Helical" evidence="1">
    <location>
        <begin position="46"/>
        <end position="66"/>
    </location>
</feature>
<comment type="caution">
    <text evidence="2">The sequence shown here is derived from an EMBL/GenBank/DDBJ whole genome shotgun (WGS) entry which is preliminary data.</text>
</comment>
<proteinExistence type="predicted"/>
<dbReference type="Proteomes" id="UP000286934">
    <property type="component" value="Unassembled WGS sequence"/>
</dbReference>
<dbReference type="RefSeq" id="WP_126808368.1">
    <property type="nucleotide sequence ID" value="NZ_PIPP01000005.1"/>
</dbReference>
<dbReference type="OrthoDB" id="7062017at2"/>
<protein>
    <submittedName>
        <fullName evidence="2">Uncharacterized protein</fullName>
    </submittedName>
</protein>
<dbReference type="AlphaFoldDB" id="A0A432WQ58"/>